<organism evidence="1 2">
    <name type="scientific">Clathrospora elynae</name>
    <dbReference type="NCBI Taxonomy" id="706981"/>
    <lineage>
        <taxon>Eukaryota</taxon>
        <taxon>Fungi</taxon>
        <taxon>Dikarya</taxon>
        <taxon>Ascomycota</taxon>
        <taxon>Pezizomycotina</taxon>
        <taxon>Dothideomycetes</taxon>
        <taxon>Pleosporomycetidae</taxon>
        <taxon>Pleosporales</taxon>
        <taxon>Diademaceae</taxon>
        <taxon>Clathrospora</taxon>
    </lineage>
</organism>
<name>A0A6A5SDX0_9PLEO</name>
<reference evidence="1" key="1">
    <citation type="journal article" date="2020" name="Stud. Mycol.">
        <title>101 Dothideomycetes genomes: a test case for predicting lifestyles and emergence of pathogens.</title>
        <authorList>
            <person name="Haridas S."/>
            <person name="Albert R."/>
            <person name="Binder M."/>
            <person name="Bloem J."/>
            <person name="Labutti K."/>
            <person name="Salamov A."/>
            <person name="Andreopoulos B."/>
            <person name="Baker S."/>
            <person name="Barry K."/>
            <person name="Bills G."/>
            <person name="Bluhm B."/>
            <person name="Cannon C."/>
            <person name="Castanera R."/>
            <person name="Culley D."/>
            <person name="Daum C."/>
            <person name="Ezra D."/>
            <person name="Gonzalez J."/>
            <person name="Henrissat B."/>
            <person name="Kuo A."/>
            <person name="Liang C."/>
            <person name="Lipzen A."/>
            <person name="Lutzoni F."/>
            <person name="Magnuson J."/>
            <person name="Mondo S."/>
            <person name="Nolan M."/>
            <person name="Ohm R."/>
            <person name="Pangilinan J."/>
            <person name="Park H.-J."/>
            <person name="Ramirez L."/>
            <person name="Alfaro M."/>
            <person name="Sun H."/>
            <person name="Tritt A."/>
            <person name="Yoshinaga Y."/>
            <person name="Zwiers L.-H."/>
            <person name="Turgeon B."/>
            <person name="Goodwin S."/>
            <person name="Spatafora J."/>
            <person name="Crous P."/>
            <person name="Grigoriev I."/>
        </authorList>
    </citation>
    <scope>NUCLEOTIDE SEQUENCE</scope>
    <source>
        <strain evidence="1">CBS 161.51</strain>
    </source>
</reference>
<sequence>MSFNTPNSSQGSFSRSFASQESPLDCLNMENNILFDNNSVLSELNSEQAPVPTEWQQANNSSVEVVPDNPVSFQSPFNYTFVRGLGHPRAELAGHIRRLEIELVVPETLEWIRFKSPEKLYLTSSSDAEEALYFNMWRLLLQPTNNNIVAERDSGVDGIIYDHSA</sequence>
<proteinExistence type="predicted"/>
<dbReference type="OrthoDB" id="10622878at2759"/>
<accession>A0A6A5SDX0</accession>
<keyword evidence="2" id="KW-1185">Reference proteome</keyword>
<protein>
    <submittedName>
        <fullName evidence="1">Uncharacterized protein</fullName>
    </submittedName>
</protein>
<gene>
    <name evidence="1" type="ORF">EJ02DRAFT_514957</name>
</gene>
<evidence type="ECO:0000313" key="1">
    <source>
        <dbReference type="EMBL" id="KAF1937834.1"/>
    </source>
</evidence>
<dbReference type="EMBL" id="ML976124">
    <property type="protein sequence ID" value="KAF1937834.1"/>
    <property type="molecule type" value="Genomic_DNA"/>
</dbReference>
<dbReference type="AlphaFoldDB" id="A0A6A5SDX0"/>
<evidence type="ECO:0000313" key="2">
    <source>
        <dbReference type="Proteomes" id="UP000800038"/>
    </source>
</evidence>
<dbReference type="Proteomes" id="UP000800038">
    <property type="component" value="Unassembled WGS sequence"/>
</dbReference>